<keyword evidence="2" id="KW-0812">Transmembrane</keyword>
<accession>A0ABR3UA19</accession>
<gene>
    <name evidence="3" type="ORF">ACET3X_008978</name>
</gene>
<evidence type="ECO:0000256" key="2">
    <source>
        <dbReference type="SAM" id="Phobius"/>
    </source>
</evidence>
<protein>
    <submittedName>
        <fullName evidence="3">Uncharacterized protein</fullName>
    </submittedName>
</protein>
<keyword evidence="2" id="KW-0472">Membrane</keyword>
<organism evidence="3 4">
    <name type="scientific">Alternaria dauci</name>
    <dbReference type="NCBI Taxonomy" id="48095"/>
    <lineage>
        <taxon>Eukaryota</taxon>
        <taxon>Fungi</taxon>
        <taxon>Dikarya</taxon>
        <taxon>Ascomycota</taxon>
        <taxon>Pezizomycotina</taxon>
        <taxon>Dothideomycetes</taxon>
        <taxon>Pleosporomycetidae</taxon>
        <taxon>Pleosporales</taxon>
        <taxon>Pleosporineae</taxon>
        <taxon>Pleosporaceae</taxon>
        <taxon>Alternaria</taxon>
        <taxon>Alternaria sect. Porri</taxon>
    </lineage>
</organism>
<comment type="caution">
    <text evidence="3">The sequence shown here is derived from an EMBL/GenBank/DDBJ whole genome shotgun (WGS) entry which is preliminary data.</text>
</comment>
<dbReference type="EMBL" id="JBHGVX010000009">
    <property type="protein sequence ID" value="KAL1792471.1"/>
    <property type="molecule type" value="Genomic_DNA"/>
</dbReference>
<keyword evidence="4" id="KW-1185">Reference proteome</keyword>
<evidence type="ECO:0000313" key="3">
    <source>
        <dbReference type="EMBL" id="KAL1792471.1"/>
    </source>
</evidence>
<dbReference type="RefSeq" id="XP_069303055.1">
    <property type="nucleotide sequence ID" value="XM_069455121.1"/>
</dbReference>
<keyword evidence="2" id="KW-1133">Transmembrane helix</keyword>
<evidence type="ECO:0000313" key="4">
    <source>
        <dbReference type="Proteomes" id="UP001578633"/>
    </source>
</evidence>
<dbReference type="PANTHER" id="PTHR35041:SF6">
    <property type="entry name" value="FORMYLMETHIONINE DEFORMYLASE-LIKE PROTEIN-RELATED"/>
    <property type="match status" value="1"/>
</dbReference>
<feature type="transmembrane region" description="Helical" evidence="2">
    <location>
        <begin position="378"/>
        <end position="399"/>
    </location>
</feature>
<sequence>MPSGAAFDPYEMFKRNAPLNTGFAELITSQSTNEYGATFNYYEPHSDLLSVAKTVLASSRMAELGSPSGINTSYTLQFQGPVLQCQYGIDSNATLLEPEDLAPWVYGTFDKQEYTKVELKYPTFRLSQWESGLYLVDSSHILDPISISPCPQTRNESYESSIDGHTSFARFQYANDSTLLSSYAFKFCTPAVANYNVNVSFINGIQRISYSTSDEQLLLAAKGNLEEFDYAPMNSIQEYVNLLALVDSLTTNLDLEGQIIKDIWFDLADLESPKLINTTKDGVHWEKFLSCTAKVRYEEPMTGSAILALSAFNKMRSNNSDLKQLKPDNFSITEDLLNEALANITISSLAMNKHFESVNGTSMRVFNVYQFENRLSFYLPYGLCLLFTLPVLVLGMLALHHNGVTAIDGGFVQLLMTTTGQTKIEDAVGRHKRQVLSLSSTLEKEHADRRKHFDDLKAAHAKDLAIVNENHVRQLVEINVKHKEEITRVKMWCAMNQPRPNELSRVLERQRRSALQAELRRMKEDAESRDLWNEARIQELKREKDEVEHRLAKLQRQWDDMVAWFPSHGNEEV</sequence>
<proteinExistence type="predicted"/>
<dbReference type="PANTHER" id="PTHR35041">
    <property type="entry name" value="MEDIATOR OF RNA POLYMERASE II TRANSCRIPTION SUBUNIT 1"/>
    <property type="match status" value="1"/>
</dbReference>
<feature type="coiled-coil region" evidence="1">
    <location>
        <begin position="505"/>
        <end position="557"/>
    </location>
</feature>
<keyword evidence="1" id="KW-0175">Coiled coil</keyword>
<dbReference type="Proteomes" id="UP001578633">
    <property type="component" value="Chromosome 9"/>
</dbReference>
<reference evidence="3 4" key="1">
    <citation type="submission" date="2024-09" db="EMBL/GenBank/DDBJ databases">
        <title>T2T genomes of carrot and Alternaria dauci and their utility for understanding host-pathogen interaction during carrot leaf blight disease.</title>
        <authorList>
            <person name="Liu W."/>
            <person name="Xu S."/>
            <person name="Ou C."/>
            <person name="Liu X."/>
            <person name="Zhuang F."/>
            <person name="Deng X.W."/>
        </authorList>
    </citation>
    <scope>NUCLEOTIDE SEQUENCE [LARGE SCALE GENOMIC DNA]</scope>
    <source>
        <strain evidence="3 4">A2016</strain>
    </source>
</reference>
<name>A0ABR3UA19_9PLEO</name>
<evidence type="ECO:0000256" key="1">
    <source>
        <dbReference type="SAM" id="Coils"/>
    </source>
</evidence>
<dbReference type="GeneID" id="96089300"/>